<evidence type="ECO:0000313" key="4">
    <source>
        <dbReference type="Proteomes" id="UP001165378"/>
    </source>
</evidence>
<protein>
    <submittedName>
        <fullName evidence="3">DUF1707 and DUF4190 domain-containing protein</fullName>
    </submittedName>
</protein>
<feature type="domain" description="DUF1707" evidence="2">
    <location>
        <begin position="15"/>
        <end position="67"/>
    </location>
</feature>
<feature type="transmembrane region" description="Helical" evidence="1">
    <location>
        <begin position="114"/>
        <end position="132"/>
    </location>
</feature>
<sequence length="198" mass="20724">MGGDGWGGDGRQHGMRCAQADRDRCSDVLKAAWAEGRLADDEYRQRLEDALSAQTYGQLAELVQDLPVGPMGSVPPPAAVLPAAPPPFPRPHPGWYGYPPHLVPRPAPPHTNGVAIASLVIGIVSLLVAWPVTEVAMIGRFNPFPYAFGAIAAATGHVGLHQAQTRPYPHNGGTGPAVAGLSLGWLIVVLSLVIDLGG</sequence>
<dbReference type="PANTHER" id="PTHR40763:SF4">
    <property type="entry name" value="DUF1707 DOMAIN-CONTAINING PROTEIN"/>
    <property type="match status" value="1"/>
</dbReference>
<dbReference type="PANTHER" id="PTHR40763">
    <property type="entry name" value="MEMBRANE PROTEIN-RELATED"/>
    <property type="match status" value="1"/>
</dbReference>
<proteinExistence type="predicted"/>
<evidence type="ECO:0000313" key="3">
    <source>
        <dbReference type="EMBL" id="MCF2530157.1"/>
    </source>
</evidence>
<dbReference type="RefSeq" id="WP_235054816.1">
    <property type="nucleotide sequence ID" value="NZ_JAKFHA010000014.1"/>
</dbReference>
<keyword evidence="1" id="KW-0472">Membrane</keyword>
<feature type="transmembrane region" description="Helical" evidence="1">
    <location>
        <begin position="144"/>
        <end position="163"/>
    </location>
</feature>
<dbReference type="InterPro" id="IPR012551">
    <property type="entry name" value="DUF1707_SHOCT-like"/>
</dbReference>
<organism evidence="3 4">
    <name type="scientific">Yinghuangia soli</name>
    <dbReference type="NCBI Taxonomy" id="2908204"/>
    <lineage>
        <taxon>Bacteria</taxon>
        <taxon>Bacillati</taxon>
        <taxon>Actinomycetota</taxon>
        <taxon>Actinomycetes</taxon>
        <taxon>Kitasatosporales</taxon>
        <taxon>Streptomycetaceae</taxon>
        <taxon>Yinghuangia</taxon>
    </lineage>
</organism>
<reference evidence="3" key="1">
    <citation type="submission" date="2022-01" db="EMBL/GenBank/DDBJ databases">
        <title>Genome-Based Taxonomic Classification of the Phylum Actinobacteria.</title>
        <authorList>
            <person name="Gao Y."/>
        </authorList>
    </citation>
    <scope>NUCLEOTIDE SEQUENCE</scope>
    <source>
        <strain evidence="3">KLBMP 8922</strain>
    </source>
</reference>
<keyword evidence="4" id="KW-1185">Reference proteome</keyword>
<comment type="caution">
    <text evidence="3">The sequence shown here is derived from an EMBL/GenBank/DDBJ whole genome shotgun (WGS) entry which is preliminary data.</text>
</comment>
<feature type="transmembrane region" description="Helical" evidence="1">
    <location>
        <begin position="175"/>
        <end position="194"/>
    </location>
</feature>
<evidence type="ECO:0000256" key="1">
    <source>
        <dbReference type="SAM" id="Phobius"/>
    </source>
</evidence>
<dbReference type="AlphaFoldDB" id="A0AA41Q4W6"/>
<keyword evidence="1" id="KW-1133">Transmembrane helix</keyword>
<name>A0AA41Q4W6_9ACTN</name>
<dbReference type="Pfam" id="PF08044">
    <property type="entry name" value="DUF1707"/>
    <property type="match status" value="1"/>
</dbReference>
<dbReference type="Proteomes" id="UP001165378">
    <property type="component" value="Unassembled WGS sequence"/>
</dbReference>
<accession>A0AA41Q4W6</accession>
<dbReference type="EMBL" id="JAKFHA010000014">
    <property type="protein sequence ID" value="MCF2530157.1"/>
    <property type="molecule type" value="Genomic_DNA"/>
</dbReference>
<evidence type="ECO:0000259" key="2">
    <source>
        <dbReference type="Pfam" id="PF08044"/>
    </source>
</evidence>
<gene>
    <name evidence="3" type="ORF">LZ495_23440</name>
</gene>
<keyword evidence="1" id="KW-0812">Transmembrane</keyword>